<proteinExistence type="predicted"/>
<sequence>MGAEGQQSTHNLPSPSSYLEQHTADTLPIPVPDSVIANQKWSMLVFRHMDKYIKNQDLRKNGAQISARLVSKIQNSLTEPSSDIKLPLNGKEHTFLYSPRTTRLFIDAVKNSFRPYLQRADFDRSFADFTISPTLVEPSFLALANAILALGNDLYVKRLSVVSNSESALARNMTQYFHTALYYRPYLSNGLHSRLLFCHSRNEVDLTKSLLSEALESIRSLRLSQESWTSDNSKNEDFEKTNLMHRLIYLIEKPFLLRHGLPSTIDEEVLDSPLQKRHNMEESHLMNSKSDWMTVHIKYAILCRSVSKTLYGGYRDRNLSESLTHIKRLHHAVLNWESLIPSEYRPIQNPIEEFSDQVLKRHSSISWDITLKFCEVMLAIHRWAIFEVVMPAELETQYSRNIASSRTICLSISKQILGLAQLASPNDQKSEWSISNVPAGTEIVLPVSEKVDEMWFLNNQATFPDLHRDSTLRPGAKYLLYNTF</sequence>
<dbReference type="CDD" id="cd12148">
    <property type="entry name" value="fungal_TF_MHR"/>
    <property type="match status" value="1"/>
</dbReference>
<evidence type="ECO:0000313" key="2">
    <source>
        <dbReference type="EMBL" id="CAG8980144.1"/>
    </source>
</evidence>
<dbReference type="EMBL" id="CAJVRM010000571">
    <property type="protein sequence ID" value="CAG8982096.1"/>
    <property type="molecule type" value="Genomic_DNA"/>
</dbReference>
<gene>
    <name evidence="2" type="ORF">HYALB_00011677</name>
    <name evidence="3" type="ORF">HYALB_00014048</name>
</gene>
<evidence type="ECO:0000313" key="3">
    <source>
        <dbReference type="EMBL" id="CAG8982096.1"/>
    </source>
</evidence>
<dbReference type="OrthoDB" id="39175at2759"/>
<comment type="caution">
    <text evidence="2">The sequence shown here is derived from an EMBL/GenBank/DDBJ whole genome shotgun (WGS) entry which is preliminary data.</text>
</comment>
<dbReference type="AlphaFoldDB" id="A0A9N9Q9K2"/>
<reference evidence="2" key="1">
    <citation type="submission" date="2021-07" db="EMBL/GenBank/DDBJ databases">
        <authorList>
            <person name="Durling M."/>
        </authorList>
    </citation>
    <scope>NUCLEOTIDE SEQUENCE</scope>
</reference>
<feature type="region of interest" description="Disordered" evidence="1">
    <location>
        <begin position="1"/>
        <end position="20"/>
    </location>
</feature>
<organism evidence="2 4">
    <name type="scientific">Hymenoscyphus albidus</name>
    <dbReference type="NCBI Taxonomy" id="595503"/>
    <lineage>
        <taxon>Eukaryota</taxon>
        <taxon>Fungi</taxon>
        <taxon>Dikarya</taxon>
        <taxon>Ascomycota</taxon>
        <taxon>Pezizomycotina</taxon>
        <taxon>Leotiomycetes</taxon>
        <taxon>Helotiales</taxon>
        <taxon>Helotiaceae</taxon>
        <taxon>Hymenoscyphus</taxon>
    </lineage>
</organism>
<protein>
    <submittedName>
        <fullName evidence="2">Uncharacterized protein</fullName>
    </submittedName>
</protein>
<accession>A0A9N9Q9K2</accession>
<dbReference type="Proteomes" id="UP000701801">
    <property type="component" value="Unassembled WGS sequence"/>
</dbReference>
<evidence type="ECO:0000313" key="4">
    <source>
        <dbReference type="Proteomes" id="UP000701801"/>
    </source>
</evidence>
<keyword evidence="4" id="KW-1185">Reference proteome</keyword>
<dbReference type="EMBL" id="CAJVRM010000361">
    <property type="protein sequence ID" value="CAG8980144.1"/>
    <property type="molecule type" value="Genomic_DNA"/>
</dbReference>
<name>A0A9N9Q9K2_9HELO</name>
<evidence type="ECO:0000256" key="1">
    <source>
        <dbReference type="SAM" id="MobiDB-lite"/>
    </source>
</evidence>